<feature type="compositionally biased region" description="Basic and acidic residues" evidence="1">
    <location>
        <begin position="725"/>
        <end position="734"/>
    </location>
</feature>
<sequence length="777" mass="85259">MAGGRRRSTRIAAKPAPVPKPEQDSNSDSSDNSSSDMVPSLPSYPESDSDDAYTGGSDASAAADDDAIDAASDLASDTLDLGEPTKRSHTKSTKSKKGAAAAAGTSTSIAATAAIDTRSQELMEKRRRAEEKARLLPSYRGAAWLLAHPPRKAIRQARDSATMTMERSWMNRRMPFAFKNNNTRMRTSCGIELFSKRPIRDGPVAGGAAGKDKKGEGKKKGGADGGKKKFGDWSRPEHGVNELNLQPDFVKFLWDDGMPGESVKEPVDITDRQVVRCDENFGLHRHANDGEHPDGFTCCESRKSHLDLYMKLRRRELESDQQQGQEAGEDESDDESEDESGKKKGKSKATKKTRNRRNSARWTARKAKITDKLVLEEVHTWEDHDFAICVACDDEQLYHLTPKAGDGHFHGALVPLCQDCSLLAVDQYGFGFNGCACDQERRCLNHRIEHLEELADVRDAYVKKNQPKGDHPALRIYNKLHRKADKKEAAGDEDFIYPEVTPVCPNCRTNFPPPVPTHFAYSCIQCEQEVVIPAPDETMDLEEGSRWQSVCEEPQSFVENLGQPVARSLPMLEQKGDWNPRWVDIFKQFAANQRPEDVESDFGSGGSDAAAADDELAASNDADVEQHDDTPVTTTIDDVADNGLTPEEEYHLNLAGAMDPSTAPTTTTTFPTPTDTTTEQQQQEPGEKKSTKRKRASGSSSPGAIDAPMSSSSSSSSSPTTAAAPDDRTSERPIKRMRSAYFDRHLPAESAGIFSGGGDDGVVRGESEEEDKEDEEV</sequence>
<feature type="region of interest" description="Disordered" evidence="1">
    <location>
        <begin position="201"/>
        <end position="239"/>
    </location>
</feature>
<feature type="region of interest" description="Disordered" evidence="1">
    <location>
        <begin position="316"/>
        <end position="363"/>
    </location>
</feature>
<feature type="compositionally biased region" description="Acidic residues" evidence="1">
    <location>
        <begin position="327"/>
        <end position="338"/>
    </location>
</feature>
<accession>A0A1J9RS43</accession>
<reference evidence="2 3" key="1">
    <citation type="submission" date="2016-10" db="EMBL/GenBank/DDBJ databases">
        <title>Proteomics and genomics reveal pathogen-plant mechanisms compatible with a hemibiotrophic lifestyle of Diplodia corticola.</title>
        <authorList>
            <person name="Fernandes I."/>
            <person name="De Jonge R."/>
            <person name="Van De Peer Y."/>
            <person name="Devreese B."/>
            <person name="Alves A."/>
            <person name="Esteves A.C."/>
        </authorList>
    </citation>
    <scope>NUCLEOTIDE SEQUENCE [LARGE SCALE GENOMIC DNA]</scope>
    <source>
        <strain evidence="2 3">CBS 112549</strain>
    </source>
</reference>
<evidence type="ECO:0000256" key="1">
    <source>
        <dbReference type="SAM" id="MobiDB-lite"/>
    </source>
</evidence>
<organism evidence="2 3">
    <name type="scientific">Diplodia corticola</name>
    <dbReference type="NCBI Taxonomy" id="236234"/>
    <lineage>
        <taxon>Eukaryota</taxon>
        <taxon>Fungi</taxon>
        <taxon>Dikarya</taxon>
        <taxon>Ascomycota</taxon>
        <taxon>Pezizomycotina</taxon>
        <taxon>Dothideomycetes</taxon>
        <taxon>Dothideomycetes incertae sedis</taxon>
        <taxon>Botryosphaeriales</taxon>
        <taxon>Botryosphaeriaceae</taxon>
        <taxon>Diplodia</taxon>
    </lineage>
</organism>
<comment type="caution">
    <text evidence="2">The sequence shown here is derived from an EMBL/GenBank/DDBJ whole genome shotgun (WGS) entry which is preliminary data.</text>
</comment>
<feature type="region of interest" description="Disordered" evidence="1">
    <location>
        <begin position="1"/>
        <end position="106"/>
    </location>
</feature>
<feature type="compositionally biased region" description="Low complexity" evidence="1">
    <location>
        <begin position="662"/>
        <end position="684"/>
    </location>
</feature>
<feature type="compositionally biased region" description="Basic and acidic residues" evidence="1">
    <location>
        <begin position="210"/>
        <end position="239"/>
    </location>
</feature>
<evidence type="ECO:0000313" key="2">
    <source>
        <dbReference type="EMBL" id="OJD35371.1"/>
    </source>
</evidence>
<dbReference type="AlphaFoldDB" id="A0A1J9RS43"/>
<protein>
    <submittedName>
        <fullName evidence="2">Uncharacterized protein</fullName>
    </submittedName>
</protein>
<proteinExistence type="predicted"/>
<keyword evidence="3" id="KW-1185">Reference proteome</keyword>
<dbReference type="OrthoDB" id="3945060at2759"/>
<feature type="compositionally biased region" description="Basic residues" evidence="1">
    <location>
        <begin position="343"/>
        <end position="363"/>
    </location>
</feature>
<feature type="region of interest" description="Disordered" evidence="1">
    <location>
        <begin position="656"/>
        <end position="777"/>
    </location>
</feature>
<gene>
    <name evidence="2" type="ORF">BKCO1_17000101</name>
</gene>
<name>A0A1J9RS43_9PEZI</name>
<feature type="compositionally biased region" description="Basic residues" evidence="1">
    <location>
        <begin position="87"/>
        <end position="97"/>
    </location>
</feature>
<evidence type="ECO:0000313" key="3">
    <source>
        <dbReference type="Proteomes" id="UP000183809"/>
    </source>
</evidence>
<dbReference type="RefSeq" id="XP_020131631.1">
    <property type="nucleotide sequence ID" value="XM_020271562.1"/>
</dbReference>
<feature type="compositionally biased region" description="Low complexity" evidence="1">
    <location>
        <begin position="52"/>
        <end position="62"/>
    </location>
</feature>
<dbReference type="GeneID" id="31011821"/>
<dbReference type="Proteomes" id="UP000183809">
    <property type="component" value="Unassembled WGS sequence"/>
</dbReference>
<dbReference type="EMBL" id="MNUE01000017">
    <property type="protein sequence ID" value="OJD35371.1"/>
    <property type="molecule type" value="Genomic_DNA"/>
</dbReference>
<feature type="compositionally biased region" description="Low complexity" evidence="1">
    <location>
        <begin position="24"/>
        <end position="36"/>
    </location>
</feature>
<feature type="compositionally biased region" description="Acidic residues" evidence="1">
    <location>
        <begin position="767"/>
        <end position="777"/>
    </location>
</feature>
<feature type="region of interest" description="Disordered" evidence="1">
    <location>
        <begin position="619"/>
        <end position="643"/>
    </location>
</feature>
<feature type="compositionally biased region" description="Low complexity" evidence="1">
    <location>
        <begin position="69"/>
        <end position="79"/>
    </location>
</feature>